<dbReference type="Gene3D" id="1.10.3720.10">
    <property type="entry name" value="MetI-like"/>
    <property type="match status" value="1"/>
</dbReference>
<feature type="transmembrane region" description="Helical" evidence="7">
    <location>
        <begin position="172"/>
        <end position="194"/>
    </location>
</feature>
<reference evidence="9" key="1">
    <citation type="submission" date="2021-01" db="EMBL/GenBank/DDBJ databases">
        <title>Whole genome shotgun sequence of Sinosporangium siamense NBRC 109515.</title>
        <authorList>
            <person name="Komaki H."/>
            <person name="Tamura T."/>
        </authorList>
    </citation>
    <scope>NUCLEOTIDE SEQUENCE</scope>
    <source>
        <strain evidence="9">NBRC 109515</strain>
    </source>
</reference>
<dbReference type="Pfam" id="PF00528">
    <property type="entry name" value="BPD_transp_1"/>
    <property type="match status" value="1"/>
</dbReference>
<evidence type="ECO:0000313" key="9">
    <source>
        <dbReference type="EMBL" id="GII97370.1"/>
    </source>
</evidence>
<comment type="subcellular location">
    <subcellularLocation>
        <location evidence="1 7">Cell membrane</location>
        <topology evidence="1 7">Multi-pass membrane protein</topology>
    </subcellularLocation>
</comment>
<dbReference type="RefSeq" id="WP_239130368.1">
    <property type="nucleotide sequence ID" value="NZ_BOOW01000058.1"/>
</dbReference>
<evidence type="ECO:0000259" key="8">
    <source>
        <dbReference type="PROSITE" id="PS50928"/>
    </source>
</evidence>
<feature type="transmembrane region" description="Helical" evidence="7">
    <location>
        <begin position="139"/>
        <end position="160"/>
    </location>
</feature>
<dbReference type="EMBL" id="BOOW01000058">
    <property type="protein sequence ID" value="GII97370.1"/>
    <property type="molecule type" value="Genomic_DNA"/>
</dbReference>
<dbReference type="GO" id="GO:0005886">
    <property type="term" value="C:plasma membrane"/>
    <property type="evidence" value="ECO:0007669"/>
    <property type="project" value="UniProtKB-SubCell"/>
</dbReference>
<evidence type="ECO:0000256" key="7">
    <source>
        <dbReference type="RuleBase" id="RU363032"/>
    </source>
</evidence>
<dbReference type="GO" id="GO:0055085">
    <property type="term" value="P:transmembrane transport"/>
    <property type="evidence" value="ECO:0007669"/>
    <property type="project" value="InterPro"/>
</dbReference>
<keyword evidence="10" id="KW-1185">Reference proteome</keyword>
<name>A0A919RQU0_9ACTN</name>
<organism evidence="9 10">
    <name type="scientific">Sinosporangium siamense</name>
    <dbReference type="NCBI Taxonomy" id="1367973"/>
    <lineage>
        <taxon>Bacteria</taxon>
        <taxon>Bacillati</taxon>
        <taxon>Actinomycetota</taxon>
        <taxon>Actinomycetes</taxon>
        <taxon>Streptosporangiales</taxon>
        <taxon>Streptosporangiaceae</taxon>
        <taxon>Sinosporangium</taxon>
    </lineage>
</organism>
<keyword evidence="6 7" id="KW-0472">Membrane</keyword>
<evidence type="ECO:0000256" key="3">
    <source>
        <dbReference type="ARBA" id="ARBA00022475"/>
    </source>
</evidence>
<keyword evidence="5 7" id="KW-1133">Transmembrane helix</keyword>
<dbReference type="InterPro" id="IPR000515">
    <property type="entry name" value="MetI-like"/>
</dbReference>
<keyword evidence="2 7" id="KW-0813">Transport</keyword>
<feature type="transmembrane region" description="Helical" evidence="7">
    <location>
        <begin position="12"/>
        <end position="32"/>
    </location>
</feature>
<sequence length="341" mass="37659">MDVTRRIRTALMTIVAFGIAAAILSPLVQMALLSVKSREQVSQAHSPVLPSDPRTFEYKGESHDVYRVPIDGEIRELALVEKGRTESGFIDPDNPGAGLITWEGSWRNLEPSWEIAPKWSNYTDVWGLIDFPQLLTNTIALAVISTIGTVLSCTLVAYGFARFRFPGRGALFTLLIATIFLPATVTLIPTYTVYAHIGWVGTWLPLLLPTFFANAYNVFLIRQYIMTIPREVDEAASLDGAGPLRILVSVIVPQAWPVITAVTLFNFVYTWNDFLVPLIYLSGSPELQPLQVGLAAFSGLHATNPAYVQAATMMTIAIPVLLFAFFQRTFVRGIMSTGMDK</sequence>
<dbReference type="CDD" id="cd06261">
    <property type="entry name" value="TM_PBP2"/>
    <property type="match status" value="1"/>
</dbReference>
<feature type="transmembrane region" description="Helical" evidence="7">
    <location>
        <begin position="246"/>
        <end position="269"/>
    </location>
</feature>
<evidence type="ECO:0000256" key="1">
    <source>
        <dbReference type="ARBA" id="ARBA00004651"/>
    </source>
</evidence>
<evidence type="ECO:0000313" key="10">
    <source>
        <dbReference type="Proteomes" id="UP000606172"/>
    </source>
</evidence>
<evidence type="ECO:0000256" key="6">
    <source>
        <dbReference type="ARBA" id="ARBA00023136"/>
    </source>
</evidence>
<feature type="domain" description="ABC transmembrane type-1" evidence="8">
    <location>
        <begin position="135"/>
        <end position="326"/>
    </location>
</feature>
<evidence type="ECO:0000256" key="2">
    <source>
        <dbReference type="ARBA" id="ARBA00022448"/>
    </source>
</evidence>
<evidence type="ECO:0000256" key="5">
    <source>
        <dbReference type="ARBA" id="ARBA00022989"/>
    </source>
</evidence>
<comment type="similarity">
    <text evidence="7">Belongs to the binding-protein-dependent transport system permease family.</text>
</comment>
<dbReference type="PANTHER" id="PTHR43744:SF6">
    <property type="entry name" value="ABC TRANSPORTER PERMEASE PROTEIN YESQ-RELATED"/>
    <property type="match status" value="1"/>
</dbReference>
<feature type="transmembrane region" description="Helical" evidence="7">
    <location>
        <begin position="306"/>
        <end position="326"/>
    </location>
</feature>
<proteinExistence type="inferred from homology"/>
<dbReference type="InterPro" id="IPR035906">
    <property type="entry name" value="MetI-like_sf"/>
</dbReference>
<dbReference type="PANTHER" id="PTHR43744">
    <property type="entry name" value="ABC TRANSPORTER PERMEASE PROTEIN MG189-RELATED-RELATED"/>
    <property type="match status" value="1"/>
</dbReference>
<dbReference type="SUPFAM" id="SSF161098">
    <property type="entry name" value="MetI-like"/>
    <property type="match status" value="1"/>
</dbReference>
<keyword evidence="4 7" id="KW-0812">Transmembrane</keyword>
<protein>
    <submittedName>
        <fullName evidence="9">ABC transporter permease</fullName>
    </submittedName>
</protein>
<dbReference type="AlphaFoldDB" id="A0A919RQU0"/>
<comment type="caution">
    <text evidence="9">The sequence shown here is derived from an EMBL/GenBank/DDBJ whole genome shotgun (WGS) entry which is preliminary data.</text>
</comment>
<dbReference type="Proteomes" id="UP000606172">
    <property type="component" value="Unassembled WGS sequence"/>
</dbReference>
<gene>
    <name evidence="9" type="ORF">Ssi02_76010</name>
</gene>
<dbReference type="PROSITE" id="PS50928">
    <property type="entry name" value="ABC_TM1"/>
    <property type="match status" value="1"/>
</dbReference>
<feature type="transmembrane region" description="Helical" evidence="7">
    <location>
        <begin position="206"/>
        <end position="225"/>
    </location>
</feature>
<evidence type="ECO:0000256" key="4">
    <source>
        <dbReference type="ARBA" id="ARBA00022692"/>
    </source>
</evidence>
<keyword evidence="3" id="KW-1003">Cell membrane</keyword>
<accession>A0A919RQU0</accession>